<name>A0A0H4PXB0_9BACT</name>
<dbReference type="AlphaFoldDB" id="A0A0H4PXB0"/>
<reference evidence="1 2" key="1">
    <citation type="submission" date="2015-07" db="EMBL/GenBank/DDBJ databases">
        <authorList>
            <person name="Kim K.M."/>
        </authorList>
    </citation>
    <scope>NUCLEOTIDE SEQUENCE [LARGE SCALE GENOMIC DNA]</scope>
    <source>
        <strain evidence="1 2">KCTC 12363</strain>
    </source>
</reference>
<dbReference type="RefSeq" id="WP_048643163.1">
    <property type="nucleotide sequence ID" value="NZ_CAXBGM010000052.1"/>
</dbReference>
<dbReference type="Proteomes" id="UP000036520">
    <property type="component" value="Chromosome"/>
</dbReference>
<dbReference type="EMBL" id="CP012040">
    <property type="protein sequence ID" value="AKP53007.1"/>
    <property type="molecule type" value="Genomic_DNA"/>
</dbReference>
<keyword evidence="2" id="KW-1185">Reference proteome</keyword>
<dbReference type="KEGG" id="camu:CA2015_3630"/>
<sequence>MVSDNYEVKLYSPELIGDWKKVLHGATNATLMHDRDFLAYHPSGKFQDCSVILYKNSLPKAVFAAHKEGSVVYSHKGLSYGGLIHIPCSINQKLEQFKVLLKFYDSLGIESLEIKETPSIYELIKEESTAYIMHLAQAKIIQMELSLAINLPLRVTHKGRKANIKQAEFVGLQIIESCDPDLFWEELLLPNLANRYNKRPTHTKEEMGYIMKCFPNNIRQFNVYKDKNIIAGATVYLTSNCLHTQYLASNQQGRKLHALDFLIKYLSENFSDQRKLLDFGHSNENNGLSINKSLFRWKESFGAKPYVHKHFLVPTNAWHALDTVYTKPSN</sequence>
<organism evidence="1 2">
    <name type="scientific">Cyclobacterium amurskyense</name>
    <dbReference type="NCBI Taxonomy" id="320787"/>
    <lineage>
        <taxon>Bacteria</taxon>
        <taxon>Pseudomonadati</taxon>
        <taxon>Bacteroidota</taxon>
        <taxon>Cytophagia</taxon>
        <taxon>Cytophagales</taxon>
        <taxon>Cyclobacteriaceae</taxon>
        <taxon>Cyclobacterium</taxon>
    </lineage>
</organism>
<dbReference type="SUPFAM" id="SSF55729">
    <property type="entry name" value="Acyl-CoA N-acyltransferases (Nat)"/>
    <property type="match status" value="1"/>
</dbReference>
<evidence type="ECO:0000313" key="1">
    <source>
        <dbReference type="EMBL" id="AKP53007.1"/>
    </source>
</evidence>
<evidence type="ECO:0008006" key="3">
    <source>
        <dbReference type="Google" id="ProtNLM"/>
    </source>
</evidence>
<protein>
    <recommendedName>
        <fullName evidence="3">BioF2-like acetyltransferase domain-containing protein</fullName>
    </recommendedName>
</protein>
<accession>A0A0H4PXB0</accession>
<dbReference type="Gene3D" id="3.40.630.30">
    <property type="match status" value="1"/>
</dbReference>
<evidence type="ECO:0000313" key="2">
    <source>
        <dbReference type="Proteomes" id="UP000036520"/>
    </source>
</evidence>
<dbReference type="InterPro" id="IPR016181">
    <property type="entry name" value="Acyl_CoA_acyltransferase"/>
</dbReference>
<dbReference type="OrthoDB" id="9808687at2"/>
<dbReference type="STRING" id="320787.CA2015_3630"/>
<gene>
    <name evidence="1" type="ORF">CA2015_3630</name>
</gene>
<proteinExistence type="predicted"/>